<dbReference type="CDD" id="cd07563">
    <property type="entry name" value="Peptidase_S41_IRBP"/>
    <property type="match status" value="1"/>
</dbReference>
<dbReference type="Gene3D" id="3.90.226.10">
    <property type="entry name" value="2-enoyl-CoA Hydratase, Chain A, domain 1"/>
    <property type="match status" value="1"/>
</dbReference>
<feature type="domain" description="Tail specific protease" evidence="2">
    <location>
        <begin position="123"/>
        <end position="345"/>
    </location>
</feature>
<evidence type="ECO:0000259" key="2">
    <source>
        <dbReference type="SMART" id="SM00245"/>
    </source>
</evidence>
<dbReference type="Gene3D" id="3.30.750.44">
    <property type="match status" value="1"/>
</dbReference>
<evidence type="ECO:0000313" key="4">
    <source>
        <dbReference type="Proteomes" id="UP000664369"/>
    </source>
</evidence>
<sequence>MKKAFLLALLLCLMRPAARAQNPVSYPADTLISKPELNFEVLWHTFEDNYAFFQLRGIDWHQTYRRYRPRVSARTSPDSLYAVFSAMLAPFQDNHINVIMPGVKQFKSVKPSQFAQEFPTDSLRDRFWALVDQTLARQGFGPMQTLGPEFRGQPLFRYTVSPKVAYLRFNRCFVDPDADNKVDAVALGKLLDTLFPKLNKAQSLLIDVRDNIGGNDEFGFELAGRFTGQKVKAMYKQTRKRGGGYEELEAPETWYIEPRGPVPYAGPVVLLTNDKTVSAGDVFALIMKELPRTQLIGENTRGIYSDMYGFTLPNKWLISLSNQRYYNAQKVCYEGTGTPVDVTVKNTRQDLTRGADPVVTRALAELKKRPATRY</sequence>
<comment type="caution">
    <text evidence="3">The sequence shown here is derived from an EMBL/GenBank/DDBJ whole genome shotgun (WGS) entry which is preliminary data.</text>
</comment>
<dbReference type="PANTHER" id="PTHR11261:SF3">
    <property type="entry name" value="RETINOL-BINDING PROTEIN 3"/>
    <property type="match status" value="1"/>
</dbReference>
<dbReference type="PANTHER" id="PTHR11261">
    <property type="entry name" value="INTERPHOTORECEPTOR RETINOID-BINDING PROTEIN"/>
    <property type="match status" value="1"/>
</dbReference>
<dbReference type="Pfam" id="PF03572">
    <property type="entry name" value="Peptidase_S41"/>
    <property type="match status" value="1"/>
</dbReference>
<dbReference type="SMART" id="SM00245">
    <property type="entry name" value="TSPc"/>
    <property type="match status" value="1"/>
</dbReference>
<feature type="chain" id="PRO_5045643400" evidence="1">
    <location>
        <begin position="21"/>
        <end position="374"/>
    </location>
</feature>
<dbReference type="InterPro" id="IPR028204">
    <property type="entry name" value="Tricorn_C1"/>
</dbReference>
<dbReference type="Pfam" id="PF14684">
    <property type="entry name" value="Tricorn_C1"/>
    <property type="match status" value="1"/>
</dbReference>
<feature type="signal peptide" evidence="1">
    <location>
        <begin position="1"/>
        <end position="20"/>
    </location>
</feature>
<gene>
    <name evidence="3" type="ORF">J4E00_23765</name>
</gene>
<keyword evidence="4" id="KW-1185">Reference proteome</keyword>
<name>A0ABS3QLH3_9BACT</name>
<dbReference type="RefSeq" id="WP_208177874.1">
    <property type="nucleotide sequence ID" value="NZ_JAGETZ010000015.1"/>
</dbReference>
<dbReference type="SUPFAM" id="SSF52096">
    <property type="entry name" value="ClpP/crotonase"/>
    <property type="match status" value="1"/>
</dbReference>
<reference evidence="3 4" key="1">
    <citation type="submission" date="2021-03" db="EMBL/GenBank/DDBJ databases">
        <authorList>
            <person name="Kim M.K."/>
        </authorList>
    </citation>
    <scope>NUCLEOTIDE SEQUENCE [LARGE SCALE GENOMIC DNA]</scope>
    <source>
        <strain evidence="3 4">BT442</strain>
    </source>
</reference>
<dbReference type="Proteomes" id="UP000664369">
    <property type="component" value="Unassembled WGS sequence"/>
</dbReference>
<dbReference type="InterPro" id="IPR005151">
    <property type="entry name" value="Tail-specific_protease"/>
</dbReference>
<keyword evidence="1" id="KW-0732">Signal</keyword>
<accession>A0ABS3QLH3</accession>
<organism evidence="3 4">
    <name type="scientific">Hymenobacter negativus</name>
    <dbReference type="NCBI Taxonomy" id="2795026"/>
    <lineage>
        <taxon>Bacteria</taxon>
        <taxon>Pseudomonadati</taxon>
        <taxon>Bacteroidota</taxon>
        <taxon>Cytophagia</taxon>
        <taxon>Cytophagales</taxon>
        <taxon>Hymenobacteraceae</taxon>
        <taxon>Hymenobacter</taxon>
    </lineage>
</organism>
<dbReference type="EMBL" id="JAGETZ010000015">
    <property type="protein sequence ID" value="MBO2012103.1"/>
    <property type="molecule type" value="Genomic_DNA"/>
</dbReference>
<evidence type="ECO:0000313" key="3">
    <source>
        <dbReference type="EMBL" id="MBO2012103.1"/>
    </source>
</evidence>
<proteinExistence type="predicted"/>
<evidence type="ECO:0000256" key="1">
    <source>
        <dbReference type="SAM" id="SignalP"/>
    </source>
</evidence>
<protein>
    <submittedName>
        <fullName evidence="3">S41 family peptidase</fullName>
    </submittedName>
</protein>
<dbReference type="InterPro" id="IPR029045">
    <property type="entry name" value="ClpP/crotonase-like_dom_sf"/>
</dbReference>